<gene>
    <name evidence="2" type="ORF">PVP01_0004160</name>
</gene>
<dbReference type="AlphaFoldDB" id="A0A565A6B0"/>
<name>A0A565A6B0_PLAVI</name>
<dbReference type="VEuPathDB" id="PlasmoDB:PVW1_120007400"/>
<keyword evidence="1" id="KW-1133">Transmembrane helix</keyword>
<keyword evidence="1" id="KW-0472">Membrane</keyword>
<evidence type="ECO:0000313" key="2">
    <source>
        <dbReference type="EMBL" id="VUZ99701.1"/>
    </source>
</evidence>
<keyword evidence="1" id="KW-0812">Transmembrane</keyword>
<proteinExistence type="predicted"/>
<dbReference type="EMBL" id="FLZR02000010">
    <property type="protein sequence ID" value="VUZ99701.1"/>
    <property type="molecule type" value="Genomic_DNA"/>
</dbReference>
<feature type="transmembrane region" description="Helical" evidence="1">
    <location>
        <begin position="218"/>
        <end position="238"/>
    </location>
</feature>
<dbReference type="VEuPathDB" id="PlasmoDB:PVPAM_040012000"/>
<accession>A0A565A6B0</accession>
<protein>
    <submittedName>
        <fullName evidence="2">VIR protein</fullName>
    </submittedName>
</protein>
<reference evidence="2" key="1">
    <citation type="submission" date="2016-07" db="EMBL/GenBank/DDBJ databases">
        <authorList>
            <consortium name="Pathogen Informatics"/>
        </authorList>
    </citation>
    <scope>NUCLEOTIDE SEQUENCE</scope>
</reference>
<sequence>MDESIYNEVSSFKEYESILSNISPDDMASETELCRDIIRDSVKYRNYNVQLVCQSVMNYLNKLKDNVDDSYKVKGCKYLYYALYDMAEKKNTPKEITYMLYNVFMEKYDSNKGYKCDINIESFNLDIFETLKNLLSLYDYFFKYEKGNQCNNKTCNCAEECVKIYNKYVEKCNNHYSSSLCTELNKFAEKFNNHLKQDKVCKDNIKKLDTLNCYNLKIIILIAIILIFVISFSFFILYKFTPFRSKLNNPRRTKTKMYNNFDQKLDHMQNTPKYVKGKSINKSYNLSYYSEDYT</sequence>
<evidence type="ECO:0000256" key="1">
    <source>
        <dbReference type="SAM" id="Phobius"/>
    </source>
</evidence>
<dbReference type="VEuPathDB" id="PlasmoDB:PVP01_0004160"/>
<dbReference type="OrthoDB" id="386473at2759"/>
<dbReference type="Proteomes" id="UP000220605">
    <property type="component" value="Unassembled WGS sequence"/>
</dbReference>
<organism evidence="2">
    <name type="scientific">Plasmodium vivax</name>
    <name type="common">malaria parasite P. vivax</name>
    <dbReference type="NCBI Taxonomy" id="5855"/>
    <lineage>
        <taxon>Eukaryota</taxon>
        <taxon>Sar</taxon>
        <taxon>Alveolata</taxon>
        <taxon>Apicomplexa</taxon>
        <taxon>Aconoidasida</taxon>
        <taxon>Haemosporida</taxon>
        <taxon>Plasmodiidae</taxon>
        <taxon>Plasmodium</taxon>
        <taxon>Plasmodium (Plasmodium)</taxon>
    </lineage>
</organism>